<accession>A0A6C0B988</accession>
<name>A0A6C0B988_9ZZZZ</name>
<evidence type="ECO:0000313" key="2">
    <source>
        <dbReference type="EMBL" id="QHS88666.1"/>
    </source>
</evidence>
<dbReference type="EMBL" id="MN739102">
    <property type="protein sequence ID" value="QHS88666.1"/>
    <property type="molecule type" value="Genomic_DNA"/>
</dbReference>
<feature type="compositionally biased region" description="Basic residues" evidence="1">
    <location>
        <begin position="1"/>
        <end position="17"/>
    </location>
</feature>
<dbReference type="AlphaFoldDB" id="A0A6C0B988"/>
<organism evidence="2">
    <name type="scientific">viral metagenome</name>
    <dbReference type="NCBI Taxonomy" id="1070528"/>
    <lineage>
        <taxon>unclassified sequences</taxon>
        <taxon>metagenomes</taxon>
        <taxon>organismal metagenomes</taxon>
    </lineage>
</organism>
<evidence type="ECO:0000256" key="1">
    <source>
        <dbReference type="SAM" id="MobiDB-lite"/>
    </source>
</evidence>
<protein>
    <submittedName>
        <fullName evidence="2">Uncharacterized protein</fullName>
    </submittedName>
</protein>
<feature type="region of interest" description="Disordered" evidence="1">
    <location>
        <begin position="1"/>
        <end position="27"/>
    </location>
</feature>
<reference evidence="2" key="1">
    <citation type="journal article" date="2020" name="Nature">
        <title>Giant virus diversity and host interactions through global metagenomics.</title>
        <authorList>
            <person name="Schulz F."/>
            <person name="Roux S."/>
            <person name="Paez-Espino D."/>
            <person name="Jungbluth S."/>
            <person name="Walsh D.A."/>
            <person name="Denef V.J."/>
            <person name="McMahon K.D."/>
            <person name="Konstantinidis K.T."/>
            <person name="Eloe-Fadrosh E.A."/>
            <person name="Kyrpides N.C."/>
            <person name="Woyke T."/>
        </authorList>
    </citation>
    <scope>NUCLEOTIDE SEQUENCE</scope>
    <source>
        <strain evidence="2">GVMAG-M-3300010158-59</strain>
    </source>
</reference>
<proteinExistence type="predicted"/>
<sequence>MQKTRRKHYKKNNKSKRQIGGENYSADESPIMLGIPVNDVTLEEITGRDEDDGPINRHLKGMGTQIRVQRIDGSGLRILGYNIENVSHINGPLKLSSDLLRELRTKRKSFKKDIKDLNSGLRTITLSLYEAESDEEVVEIDKIEPYLFQISSV</sequence>